<dbReference type="Proteomes" id="UP000230069">
    <property type="component" value="Unassembled WGS sequence"/>
</dbReference>
<dbReference type="GO" id="GO:0006355">
    <property type="term" value="P:regulation of DNA-templated transcription"/>
    <property type="evidence" value="ECO:0007669"/>
    <property type="project" value="InterPro"/>
</dbReference>
<gene>
    <name evidence="6" type="ORF">AQUCO_00700369v1</name>
</gene>
<dbReference type="AlphaFoldDB" id="A0A2G5EJT6"/>
<dbReference type="Gene3D" id="2.170.150.80">
    <property type="entry name" value="NAC domain"/>
    <property type="match status" value="1"/>
</dbReference>
<evidence type="ECO:0000256" key="2">
    <source>
        <dbReference type="ARBA" id="ARBA00023125"/>
    </source>
</evidence>
<dbReference type="STRING" id="218851.A0A2G5EJT6"/>
<keyword evidence="2" id="KW-0238">DNA-binding</keyword>
<dbReference type="Pfam" id="PF02365">
    <property type="entry name" value="NAM"/>
    <property type="match status" value="1"/>
</dbReference>
<dbReference type="FunFam" id="2.170.150.80:FF:000003">
    <property type="entry name" value="NAC domain-containing protein"/>
    <property type="match status" value="1"/>
</dbReference>
<dbReference type="GO" id="GO:0003677">
    <property type="term" value="F:DNA binding"/>
    <property type="evidence" value="ECO:0007669"/>
    <property type="project" value="UniProtKB-KW"/>
</dbReference>
<evidence type="ECO:0000256" key="4">
    <source>
        <dbReference type="ARBA" id="ARBA00023242"/>
    </source>
</evidence>
<name>A0A2G5EJT6_AQUCA</name>
<dbReference type="PANTHER" id="PTHR31744:SF236">
    <property type="entry name" value="NAC DOMAIN-CONTAINING PROTEIN 105"/>
    <property type="match status" value="1"/>
</dbReference>
<dbReference type="SUPFAM" id="SSF101941">
    <property type="entry name" value="NAC domain"/>
    <property type="match status" value="1"/>
</dbReference>
<proteinExistence type="predicted"/>
<keyword evidence="4" id="KW-0539">Nucleus</keyword>
<dbReference type="PROSITE" id="PS51005">
    <property type="entry name" value="NAC"/>
    <property type="match status" value="1"/>
</dbReference>
<keyword evidence="7" id="KW-1185">Reference proteome</keyword>
<organism evidence="6 7">
    <name type="scientific">Aquilegia coerulea</name>
    <name type="common">Rocky mountain columbine</name>
    <dbReference type="NCBI Taxonomy" id="218851"/>
    <lineage>
        <taxon>Eukaryota</taxon>
        <taxon>Viridiplantae</taxon>
        <taxon>Streptophyta</taxon>
        <taxon>Embryophyta</taxon>
        <taxon>Tracheophyta</taxon>
        <taxon>Spermatophyta</taxon>
        <taxon>Magnoliopsida</taxon>
        <taxon>Ranunculales</taxon>
        <taxon>Ranunculaceae</taxon>
        <taxon>Thalictroideae</taxon>
        <taxon>Aquilegia</taxon>
    </lineage>
</organism>
<feature type="domain" description="NAC" evidence="5">
    <location>
        <begin position="8"/>
        <end position="157"/>
    </location>
</feature>
<evidence type="ECO:0000313" key="6">
    <source>
        <dbReference type="EMBL" id="PIA55999.1"/>
    </source>
</evidence>
<protein>
    <recommendedName>
        <fullName evidence="5">NAC domain-containing protein</fullName>
    </recommendedName>
</protein>
<dbReference type="InterPro" id="IPR036093">
    <property type="entry name" value="NAC_dom_sf"/>
</dbReference>
<sequence length="327" mass="37902">MSSIENCVPPGFRFHPTDEELVGYYLRKKVASQKIDLDVINEIDLYRIEPWDIQERCRIGYEEQKEWYFFSHKDKKYPTGTRTNRATMAGFWKATGRDKAIYDKNKLIGMRKTLVFYKGRAPNGLKTDWIMHEYRLESEENGPPQEEGWVVCRAFKKRTNMQTKSSERWDSIYFYEDTSGMSSFMDPVYSTSTKPPNVICKQEVELNNANFLQYCNEYVQLPQLESPSPPLIHHPSLVSMLSENKEDEGPTKECTNAEKVTDWRALDKFVASQLSQEERNIDGEGVSNFESQYNSDMGLLLLDRTTSRDKFDGLLSVSTDCDIGICI</sequence>
<dbReference type="EMBL" id="KZ305024">
    <property type="protein sequence ID" value="PIA55999.1"/>
    <property type="molecule type" value="Genomic_DNA"/>
</dbReference>
<evidence type="ECO:0000259" key="5">
    <source>
        <dbReference type="PROSITE" id="PS51005"/>
    </source>
</evidence>
<keyword evidence="3" id="KW-0804">Transcription</keyword>
<accession>A0A2G5EJT6</accession>
<dbReference type="InParanoid" id="A0A2G5EJT6"/>
<reference evidence="6 7" key="1">
    <citation type="submission" date="2017-09" db="EMBL/GenBank/DDBJ databases">
        <title>WGS assembly of Aquilegia coerulea Goldsmith.</title>
        <authorList>
            <person name="Hodges S."/>
            <person name="Kramer E."/>
            <person name="Nordborg M."/>
            <person name="Tomkins J."/>
            <person name="Borevitz J."/>
            <person name="Derieg N."/>
            <person name="Yan J."/>
            <person name="Mihaltcheva S."/>
            <person name="Hayes R.D."/>
            <person name="Rokhsar D."/>
        </authorList>
    </citation>
    <scope>NUCLEOTIDE SEQUENCE [LARGE SCALE GENOMIC DNA]</scope>
    <source>
        <strain evidence="7">cv. Goldsmith</strain>
    </source>
</reference>
<evidence type="ECO:0000256" key="3">
    <source>
        <dbReference type="ARBA" id="ARBA00023163"/>
    </source>
</evidence>
<evidence type="ECO:0000313" key="7">
    <source>
        <dbReference type="Proteomes" id="UP000230069"/>
    </source>
</evidence>
<evidence type="ECO:0000256" key="1">
    <source>
        <dbReference type="ARBA" id="ARBA00023015"/>
    </source>
</evidence>
<dbReference type="InterPro" id="IPR003441">
    <property type="entry name" value="NAC-dom"/>
</dbReference>
<dbReference type="FunCoup" id="A0A2G5EJT6">
    <property type="interactions" value="608"/>
</dbReference>
<dbReference type="OrthoDB" id="1922833at2759"/>
<keyword evidence="1" id="KW-0805">Transcription regulation</keyword>
<dbReference type="PANTHER" id="PTHR31744">
    <property type="entry name" value="PROTEIN CUP-SHAPED COTYLEDON 2-RELATED"/>
    <property type="match status" value="1"/>
</dbReference>